<feature type="region of interest" description="Disordered" evidence="2">
    <location>
        <begin position="1"/>
        <end position="25"/>
    </location>
</feature>
<feature type="region of interest" description="Disordered" evidence="2">
    <location>
        <begin position="507"/>
        <end position="674"/>
    </location>
</feature>
<accession>A0ABZ0UQS2</accession>
<feature type="region of interest" description="Disordered" evidence="2">
    <location>
        <begin position="1417"/>
        <end position="1436"/>
    </location>
</feature>
<dbReference type="Proteomes" id="UP001325140">
    <property type="component" value="Chromosome"/>
</dbReference>
<keyword evidence="1" id="KW-0175">Coiled coil</keyword>
<proteinExistence type="predicted"/>
<feature type="compositionally biased region" description="Basic and acidic residues" evidence="2">
    <location>
        <begin position="517"/>
        <end position="527"/>
    </location>
</feature>
<feature type="compositionally biased region" description="Low complexity" evidence="2">
    <location>
        <begin position="9"/>
        <end position="25"/>
    </location>
</feature>
<feature type="coiled-coil region" evidence="1">
    <location>
        <begin position="5500"/>
        <end position="5534"/>
    </location>
</feature>
<gene>
    <name evidence="3" type="ORF">Fokcrypt_00587</name>
</gene>
<name>A0ABZ0UQS2_9RICK</name>
<feature type="coiled-coil region" evidence="1">
    <location>
        <begin position="7640"/>
        <end position="7667"/>
    </location>
</feature>
<feature type="coiled-coil region" evidence="1">
    <location>
        <begin position="6089"/>
        <end position="6118"/>
    </location>
</feature>
<reference evidence="3" key="1">
    <citation type="submission" date="2022-10" db="EMBL/GenBank/DDBJ databases">
        <title>Host association and intracellularity evolved multiple times independently in the Rickettsiales.</title>
        <authorList>
            <person name="Castelli M."/>
            <person name="Nardi T."/>
            <person name="Gammuto L."/>
            <person name="Bellinzona G."/>
            <person name="Sabaneyeva E."/>
            <person name="Potekhin A."/>
            <person name="Serra V."/>
            <person name="Petroni G."/>
            <person name="Sassera D."/>
        </authorList>
    </citation>
    <scope>NUCLEOTIDE SEQUENCE [LARGE SCALE GENOMIC DNA]</scope>
    <source>
        <strain evidence="3">US_Bl 11III1</strain>
    </source>
</reference>
<dbReference type="EMBL" id="CP110343">
    <property type="protein sequence ID" value="WPX98059.1"/>
    <property type="molecule type" value="Genomic_DNA"/>
</dbReference>
<evidence type="ECO:0000256" key="2">
    <source>
        <dbReference type="SAM" id="MobiDB-lite"/>
    </source>
</evidence>
<organism evidence="3 4">
    <name type="scientific">Candidatus Fokinia crypta</name>
    <dbReference type="NCBI Taxonomy" id="1920990"/>
    <lineage>
        <taxon>Bacteria</taxon>
        <taxon>Pseudomonadati</taxon>
        <taxon>Pseudomonadota</taxon>
        <taxon>Alphaproteobacteria</taxon>
        <taxon>Rickettsiales</taxon>
        <taxon>Candidatus Midichloriaceae</taxon>
        <taxon>Candidatus Fokinia</taxon>
    </lineage>
</organism>
<evidence type="ECO:0000313" key="3">
    <source>
        <dbReference type="EMBL" id="WPX98059.1"/>
    </source>
</evidence>
<evidence type="ECO:0000256" key="1">
    <source>
        <dbReference type="SAM" id="Coils"/>
    </source>
</evidence>
<feature type="compositionally biased region" description="Low complexity" evidence="2">
    <location>
        <begin position="530"/>
        <end position="674"/>
    </location>
</feature>
<evidence type="ECO:0000313" key="4">
    <source>
        <dbReference type="Proteomes" id="UP001325140"/>
    </source>
</evidence>
<feature type="coiled-coil region" evidence="1">
    <location>
        <begin position="2903"/>
        <end position="2930"/>
    </location>
</feature>
<keyword evidence="4" id="KW-1185">Reference proteome</keyword>
<dbReference type="RefSeq" id="WP_323722035.1">
    <property type="nucleotide sequence ID" value="NZ_CP110343.1"/>
</dbReference>
<feature type="compositionally biased region" description="Low complexity" evidence="2">
    <location>
        <begin position="1420"/>
        <end position="1431"/>
    </location>
</feature>
<sequence>MTKRNNQFSSDTNSETSTNSGTSGTASNTSGLFMNLSNLFSSESLISDIIKQYEKAGLDIELQNSIPMEDIVLIKYVKGGRKETISYYFVIRDTKSDAYLVVDIGNKNITPWFIDQEDAKQMETLKYTKYTDTALRDRIIEGFQKYEYLNLKGSVDIGRSPAYLAKIAFEDAGAEFIDDEFKDVEQISGASGMGKVRLEGSEIIHDLASEFHIRKELKSVSCHMLFGAVQSSMVVKFSTEISKDLYLIFDRDNRETFKVAVVSLEKGTVISMDERPIASLGDYSEEELKQGGNTVEKFWDVGFWEKAIKRQSYKFYDFNIELGDVYFSDPGFNFDDYSSELSKLSLFQGSSISSSTLSKSFLRNLGYHKVIKNEFSKFADEVVKIEGCYVVNFSQRNPIGWSLNVKLSDESEFVIIFNKETYSSYRITDIQGQREISVVTQNGYCGSGRLSTDKEGQYEVVSTMVRDESCGRLSSSDKVFSVAMQTDEESLSSLEFIKSLFRLDEEQSNAGSSDKGTGGDKGDKENSDVNFEASSTNSTSSETFTNSTSSGTFTNSTNSGTSSNSTSSGTSSANSGTSGTNSGNSDINFEASSTNSTSSETFTNSTNSETFTNSTNSGTSSNSTSSGTSSANSGTNSGNSDINFEASSTNSTNSETFTNSTSSGTSSANSGTSDTTFNTSDSYLNNLFSKSLVMEIIRQYRKRGDDKAFASMEDIKFLKYTKEGSEEKVSYYIMQNLRAGNYCMVRIGDDGVTPLSIDRRYGVSSYETLKYSDIGDKDEIIENFRKHEYLDLKGSYDIEKLHHELYRIAFHDGSPEFIEDNFRDMDPTIESLGEKLGGHSNLHLYAGMYGIQKELKFTSCHMIFGLANSLVIIKFSTGVSKDLRLIIQRDEGRFFRLTLTTNYSKDGTTIKYERITYGALGVGDMERFWDIDFWEKARKENGFEISGVNVDFGDVYFSNDVYFPDVKKTSIDIVYSADIRYQRLLSLFQGPSLKEPTSFESFSMGIRYHKIIADVIKEALVHSRIFDSRPELKDYNVVKLTEHGKSIGWSINMKYMTLRDEHRLIFLFPDEGKYYKAYHVSDRGVKAISDGTTYEGDLLSYTVFDEINVISMEVEREQLEKGKRVSNKLLINGEDDKIIAYIIRKFLHTNADELLKVVKSYHVAALTEHGEVIGWNVNIKFPSSAYIFLFHNEQKYYRVYRIDNENNVNGVVYGSYYKGDLLAYTPFGKIAATSMEVDRKLLEAPEILSDEVVINLYRAGEKQSNSDKDAQKASRHEELMKGIKKELFVSVLYNKFRKSASLERDDLSHEYVFVEHTNSSSGEKTKIYVLFEIFLLISKGEDIYELYLVTDIEVKFIGLEEISSSDLGNFYIASRPLTTEYDIISSADGKRRIVSFGLGYISQEDAQQSLDIDSETFDTNSKTSNANSNSGSEEELNDEAMLKKIIAMDSKFSKSDAEEFSYFIIKSGDIRIVVISHVENFGRMAQSESIIGILSKDSKKLYYVDKDSNVQSYENNFILDEISKFVRQYNYEVSIPASLIANYKMLSAIHELIHSEFTQELIDERVSKIEKEELVEKMWNFISSTSSSEFGVVVQKDYKVIKYNNVKSNDTVHVVIAGGNDSSQYVAMVFGKSGKVDCHLVTKYKVVKTAKVLYSEEIVFTNQIDVISGEASNFGDNVIVGFVKAAADRFFSTDHLVWLINRKPSIHTLDKEVSDALKAADATFILENIKDVKYYVVSDKQLALRLTLNEYNGDARDVYLVFERSNKEGFYLVLPDKIDDERLDKRLVVKISSKHSADIARKFLGNLKDIVNGDVKKFLNLDVSVNDVYYKKSGGLDTKNDIISTGVAQYVKSNVLLKAITSHVLNISSFTARELDEQHIDFYKILDKVIAGKIEENIDFASLQYERVKLIVGDVEYDVFVANIRENKKLEHLLFVIEDRSIKLFAVDNSSVKSIYVTPQYDTLEVPSDIKITNTKKYTGKIKFPNDNDNGYLYANKLMQLTKGGEKYDRIFELEQYLIWSEEISEEIKNKRVSLLETFNSADSVFQELRGKSENPEVSFLKWVVENLRELLNVEKDIYNKIKLISPELEEDGGANVALIQGLLDSFSEFYNLVKDKKSFKNSLSSTLYGGHFDLFKKLFNSTTNSEYDLYLKKYTELEETISSHKASYKQNIANSSIGSDLDRMMKSYFSTAVELANEHRTKSLEHFAEKLKGEAEAKLALIKKYFADVSKVELEKISIARNKNGSESLRYFKNEADVQAIQIKWIQDVKKLCANVGVCLKDEIESMENAMRHAIDDFIMEIKEAKDFLKLLKTAKFRYEKVENIQALSYEELERVREKSKKGGKQKGEVRYIAEELINEGTQELAQACDVIRKIGERANNFLHSEIFFTDEKCVSVNDTTSIILGGNMVEAKKELLHEIIQGVKQYVEMWNKQSESFEKAKNNIDDQIKYVEAKKILKDLKEEFYVTEKEFFEKVKSPSKLIKYVPDYSDNSTIDNSFSNVFRSYFYRYLTLANEKIKPFLDGSWWKVSEENYALYNEMKSILAGALIDDSIALHNEVAELINDLYPNVVEVFGNEIESEIKKREEATIKLQQLIQGCNLEEEKCLKEEVDEILSEIFRNEKMVFNATGHVTELMISAIQQLFMKIEGKEKFSKILKIVDGISDKGAIGSVLWEHSISRYIPEIEQFSKKAGDLEVTSITKYVWAAAESELLNSKSEAEQLAELVVIEDRILQYSEDVLRINAKLIDEIYEIFAKNEFFSKDNKDGYNTSEIKKAFNNERLRLIDQYDLVNKESSLLESINDWMSNYGTSDAPEIASRISKIEAIHSSQIIYNNHIATNLGLDVIENFTLYISHLEEQKSIVVDSFKIDIDNEYEKNLSPLKEEVKKLNSIGVALQNSSKLDEKGDKIAKLESELQKFQKEFNEKQESFALNFAQFMNGEFMKYLIEPSFELNSKLFEYLQKKCNRETEEVSKKVQKLHDFADYLQEALDAQEDLHISANQQQLHLNLLEEISELSEVDVILRSSNPSREQVKLLLSKVKDIRDEFLETIKCEFEEKEKIFYFILDKKIKNMSDTSFSKEFLEKINNDLVSYKETLDKTVYKDVDDVIQESKKEFDVAKYVAHVKKLQKDDLLSKELTNFKKVLIQDLSATYMIYVWFDRANVKAEQYKHRFADDNKLKDYEKLRELPYFSNDNFGNNADASAAYELVLEFYDELRAFNDATKELFGIAQSFNELLDYINTGKDKEDKVSNLQDLLRFNARIDKSQMINHKLYIDALEREKSAIAEWTTVFNNKINAIEKELNEFLPSAKIQDLSLKNTDFIKSSNVSLEKTTKLIDQKLKELYSKVEIREWKENSSKIYGKFEKAVIDASVEELFKNLKSQSNDIVIHLKSYDDVKSIFKSFDENVKKMVALEKQGILEASEILGQMKKLRTKMDDFLLTQEKDIISIMKDIRMFYNNVEAKVTLEENVIKNELSVLLGKCNRKISLVEQGDVMELTAEEEYSIASKIDSAKKQFSDLLERVKEDVKRIGNRKYFDKSISDERIQKLVEELIETYTDTLESKIRTSVVIELNDDLKSSYQKLLHLKFKNDARVLLMNYLEEKEQIIWKGVRNGKTDLDNELYLKYVAIFDKVTILEGKFEKNLKKLGETLPNSELYQKFDEFNKIISPQDELDILRKRIAQEVTEKGSEKTKIAFAVLSYNLAVKEWMEKVLASGGKPLLSDMLSICNEAGSRYILKGIFEFEQFKRYYNGATCSATYIEYISENGEMKFFDVSGFLMNSAKTIQEIVNAFVQRKNSINLGLKSDWLVEDKDILRNPSVLKELLLKNAVDGSEVYEVILGVIDRAIQHYPLIDMTFVLGIAERILRDKLNKDFEAVSALMKDYSVIFAAENHEEENAIFEQSSEILKDAWNDQRYSRDAVILQDEIERLYYYLKEDKQSYHSWLYREDQEICENLLQTLQEQGDASDRAIKNLADLGILNNRIAEVKNALVVWFSSDRKEAALDQLFDVLWSAADGGDRYREYVMHEEVELYKRYVQKVYDGNLTVAKLVNDVALGKSGKEYKYEPISLEEKWICAEVSKKLNALLSSYKMWKEGTVDSNNIWEDPLFLVVASNADKIALFTDLNFINKLVFRKSVLQNEYLDRINGEFTFIREKLTNIVPDKAAKIIKETEQLKKILHIIEHAFHYTTTEASSYISKFISKAKQYTAENATINVDDVLTVIVGSYKENEVAISVNESDREEINQLHKSLRQLLQHKEAEIVKYLAPALTDAIKVDNITLDSTFTVLEEILDENMNPSFSERFTAIYNTLMNDEAVIDFYKLGEGKNLIESYLNSISQSVFDRSMRDEMLNSYITVLKDRKNNTVRLLEDFNKILLSIDVGAVRDNSASSSNSKSKKDITKFWKSLYSNLSKGNIFILKYLDNPEIIAEKFAPLTEGHKEYIIKLQKAVPSLVKSTSFLLEKEEKLLESLEAYKDAIYGKNLIQAREELLKYPLIKEIQPLSYYSKYEALKYKFLFNEELMTLSASDAFAKLESGQIRKNTRAEFIEVINDESIDEIFSLISRVILGYRTSVAVFGVDSSISSIISKLNSSFALPLLQEDKNRTPKDKLLADALRFLFEHSGENSSSIMDAVISASNSASMGVRNFITDVIGSMSKNYEDTAGPSKHSINLKIEELSKGLDNLKKTISNSRLYSKEIERFFIGVKAEISKELTNFDENARLLVEEVIHFETQNTHIAGMFGVALGKGDRSVFQNRFVNYYNLATSLKKLNLPLEYYKKIMYEVLDWTMGLFYHLDLREAEKAIERNTTSIMDGDKNKISSIAELVFGKAYTKNYSLGDSQGKIQTRIKELMRQGIVVRELEKIHQVANELKILKEYLIQYDESSADSVEVKLESLGKPEKLRKVISDAHLRLEWFGEGTKEGDLRKKWWEAFMKQCKVILESCEMGRYMPFSYIVEIAYLSMVNDKGYEKYGAELKRMYATWHHDIDKILKDTKNSSDFGDSVDVKLEDIVDKGSKLALKALWKHVGETINGIAEQEFVTTEFFRNELKKVLPSHLKIKEVILDLAQNVFSRYARSDATVKEKIDFFVGIINIFLPVATDEGKSIDINALQEIYGGKLSIQILEEQLLSLVEDLRKISTTFTETLLQHDSSSRLFSEAASYMKDINKSFVTQLLEIDENISLSKALAAETFKNFVSCSLRKGNIMKYQDVPNSDEKQRIEALLDEMKCVEWSDIFVSERLSKLNIKYIFDYLGTKLNSAPITQFNDMTAAYNFLVGDQVLVKAFGTENLQSIFNKFREYVTKKLNGESKYVGEIFVAFMKDKYASFVTDAEALKLLEGEKSKEFKNESESLLDITLKAAREEHDMKGMEDFAKKHLYYHEILPKCFEGIKISFIDPSWKEQNLESTLRSNCNRILKENGENPKDYKEVASFVSVIIYDIQKSIGMNKVIGGEYHSKIVQNVVEYVLYDGNLALDEGVLSVAGVNLITVLAKNLRYSVDELRAGIKQATGRMEELNATKVALSKNLEKFEKILESKDSFYGELIEFPRMKKARKDCVESAVQNDSEMMKHLKVVINLGLVQAKYKVKDIRRNNFVTKKNFPSLTPQELVKLRESINFLQKYEKHHSIFGDNVFYKSFDKLYNFNSDTKYEKHHSIFGDNVFYKSFDKLYNFNSDTKSFDSMNVWGKFTDTEKSEKFTLNDMVESEEQFLRASLSKLHTEDLYKVLDKVKVPGDGDRRGIIFNFLDTFRKVLSFSKVNGKFQNLKNVDLSVALTEMIKNLTANQIASIDLSSVDIASFFAALGDMKGSITNILLDSDSNLNALSNDQVQILLHAIKISYEAKLLEINNNLTGISYYISYFAPPDVAKQKASIENKIDDVVNNIESLRDDVFRIFEPKIEKLFLLAGYMYEHYNDAEDRAAILQTKSTASLIDTIVKLLLKRQAISQEFAKEALEIMHLFESIEKPYNDVYHSKYAETLNFTDGIKNAIINSVLGLTSKDQILLKNVMRTDKCSFMDLDPNADLEKITEEDKLKHKAKYHTDEVTLNKKMLFNFFQHFEVFGNDILTSENITNAASDYISQKRKSYEELMNSSENAKALEVEKEIKELEKVLDMLKSFDRDGEITKRIYAIYQPASSSELEESSFLIDGLLKEYIENMSDKEASKLIDSIVGLSYDMVNEIAFKDINQEIGEMQKKISDLNKSIISENDIGAFINNFGPEHIQIRALQLMSGGLRELFKEDNLMDILRNAKIKDYYPNLVTLFDKMLSYRNNVMEDMPDFIKKMKDGFYGLIDAIKGVQLFSESKFDVDSLKANSDSLRHFIRYLDPEKGIQFSEDTRTEEALRKVEMKLISIKAQINDELVNEVKKLPINSTTTVSFDMSSTSDEIVFSNNIIKEQNPFTRDLNLSSSYNVNDLFFNKICSKDYEGRLEIVDIARNFSSEKKSYEIHLERKEMSAESVAECGLDKVPEFATNVTKIMTESNVYDFPKYRNLENDSHKLTKEKEEKIFSDIVKNITLLEEQSNKFTDDIKRQLQEGTITTNEQIQKILAEDVVYSPVIKQNIQKITDGCRGIMVRCNTHGIKEIIAAVEDAPQSIFKSHMRAISIASVLNGHLLKLCKGYEKDFSDKLRDELVGKISTVKEAFEIFTVQEKWRLSLEMKLFAIQRGIAQQDSDVSNAKYRNVVEEILKHRADEIKKIKDFEDYDKNDITERALEIKRLEEELLNTNKVDDVELISKIDKLLLSFKEEYQKLQLTREYYYTTYTKKMSEIASSKKTEFTALLSRKLAPLNLHVDSSLGGSDSISATDQALYENLKNDIKNSNTDKYSEQQLKEFAKKNGLQLFSPEMIQAVASVYVDYNIEHVAYRTNSRRWDKDRKDRAVGKSKKDIEKFMSGALFGNALNTGTVQLDQYIVEKHNDDMTHFADFFTNLYSFVNESVEEHIVAYEFKTRADFGISYHIDDLKQSVESVIPELVKSYLGDIKQVLNNRLKFFIEKGKSEVIMAKYENIEKLEKRLNQIVLKLVSSYEAKVAAFVREQSNVIEECDKAVDKLTSLEKAIDDLFSNESIVKSEIMKNEEWSSSRSAYINMLDSIEHFKVALLFVSSNSCKVVSFGNFDDSVRNYVKEFSAILKEKADRIKSTKISVRNGLESKKYEMDAFIASQDYMKAFTDVETLLKNSMEHLNEGILKISPNIINGSIKLSPYEALISVVKNTVEDSSEYELLEELCSSKSMVSYSDRCNDINARIADFGINVSSSIRGMATIVEALYKDALNLVKSKKDETIYNIGQMKMRTEIEMKTAENLVQDMISGIRGVSLNVTDINFNIIEIYEKFISAFRSRLSNDIEKVINDVVNTFTSRQDYASLSRAVAFDSECKKFMESKKNIEYVKGLIRSRVQNHKDFDFAGCVDDIKDYIDKNITIPFTYRMTEKDFSSVQMVYDDTLQFFTVFCKDQNTLHKDVEKAIQYKLSATTNDMLAYSAIDKSIIEQIKHSFIEAVKIVIDDMYRGIVHSNTNYMKYSLAYWGEKFDGRAGKVFAVNALKKVMFSIGTVDFVKNIFSTENTRDSILLMIDKSHGDNLKAINDVLVEYGLGQSLDEKSTCMSIIESVLEDFPEQHAITKRCNDLQSQYSAKKKEVEAIYNAIAYVAAQINKHEELLSKLKEENSDSVEQFIDKASSIMQQCEVEIVAFLNSASLHNSIYSAIMKKFPTCRDNLAKYPNHKIEMQEMSKHDFFEEESMLIHYMNAGVIFRHGVHECSAVGENKFVNGINVIGSKCDEIIPISNEYIDTVQRLVYRALGYCSSKRFMGEDDIITAKKAYIFCEGVNKIPPEALKDFSRMSYYREESKKMKDVSELMIQWNEAIDKLVNNGIYKIDYDKVKASFIAKDTCSVGLSDAVIHNHKNWIKDTVSTLKEEEISMRFMERGDDLYTKLYDSKYFCNNDDRYNDFVYGTNDPALCDYRITKNEFFVFVMGGMDYFVIDRDELNKIDAIVGETYLEDMS</sequence>
<protein>
    <submittedName>
        <fullName evidence="3">Uncharacterized protein</fullName>
    </submittedName>
</protein>